<dbReference type="InterPro" id="IPR028110">
    <property type="entry name" value="TMEM254"/>
</dbReference>
<keyword evidence="1" id="KW-0812">Transmembrane</keyword>
<evidence type="ECO:0000313" key="3">
    <source>
        <dbReference type="Proteomes" id="UP000612055"/>
    </source>
</evidence>
<dbReference type="Pfam" id="PF14934">
    <property type="entry name" value="TMEM254"/>
    <property type="match status" value="1"/>
</dbReference>
<evidence type="ECO:0000313" key="2">
    <source>
        <dbReference type="EMBL" id="KAG2489662.1"/>
    </source>
</evidence>
<dbReference type="Proteomes" id="UP000612055">
    <property type="component" value="Unassembled WGS sequence"/>
</dbReference>
<proteinExistence type="predicted"/>
<keyword evidence="1" id="KW-0472">Membrane</keyword>
<dbReference type="AlphaFoldDB" id="A0A835XR80"/>
<keyword evidence="3" id="KW-1185">Reference proteome</keyword>
<organism evidence="2 3">
    <name type="scientific">Edaphochlamys debaryana</name>
    <dbReference type="NCBI Taxonomy" id="47281"/>
    <lineage>
        <taxon>Eukaryota</taxon>
        <taxon>Viridiplantae</taxon>
        <taxon>Chlorophyta</taxon>
        <taxon>core chlorophytes</taxon>
        <taxon>Chlorophyceae</taxon>
        <taxon>CS clade</taxon>
        <taxon>Chlamydomonadales</taxon>
        <taxon>Chlamydomonadales incertae sedis</taxon>
        <taxon>Edaphochlamys</taxon>
    </lineage>
</organism>
<name>A0A835XR80_9CHLO</name>
<protein>
    <submittedName>
        <fullName evidence="2">Uncharacterized protein</fullName>
    </submittedName>
</protein>
<dbReference type="EMBL" id="JAEHOE010000070">
    <property type="protein sequence ID" value="KAG2489662.1"/>
    <property type="molecule type" value="Genomic_DNA"/>
</dbReference>
<sequence>MGVAPRWPRGPGHAAVPFAGLGGMLLGNAIAWFPAAREWPVFKQTFILGKFLFRSAFGLQVLFSAVFVIHTVEAMVALRMCLKRKLSTADTLGWLGLTMLLGYPAIHELNTRLDEQKAA</sequence>
<feature type="transmembrane region" description="Helical" evidence="1">
    <location>
        <begin position="12"/>
        <end position="35"/>
    </location>
</feature>
<reference evidence="2" key="1">
    <citation type="journal article" date="2020" name="bioRxiv">
        <title>Comparative genomics of Chlamydomonas.</title>
        <authorList>
            <person name="Craig R.J."/>
            <person name="Hasan A.R."/>
            <person name="Ness R.W."/>
            <person name="Keightley P.D."/>
        </authorList>
    </citation>
    <scope>NUCLEOTIDE SEQUENCE</scope>
    <source>
        <strain evidence="2">CCAP 11/70</strain>
    </source>
</reference>
<comment type="caution">
    <text evidence="2">The sequence shown here is derived from an EMBL/GenBank/DDBJ whole genome shotgun (WGS) entry which is preliminary data.</text>
</comment>
<evidence type="ECO:0000256" key="1">
    <source>
        <dbReference type="SAM" id="Phobius"/>
    </source>
</evidence>
<keyword evidence="1" id="KW-1133">Transmembrane helix</keyword>
<accession>A0A835XR80</accession>
<feature type="transmembrane region" description="Helical" evidence="1">
    <location>
        <begin position="55"/>
        <end position="78"/>
    </location>
</feature>
<gene>
    <name evidence="2" type="ORF">HYH03_011774</name>
</gene>